<evidence type="ECO:0000259" key="5">
    <source>
        <dbReference type="PROSITE" id="PS50835"/>
    </source>
</evidence>
<dbReference type="AlphaFoldDB" id="A0A9D3TJ15"/>
<dbReference type="Gene3D" id="3.30.500.10">
    <property type="entry name" value="MHC class I-like antigen recognition-like"/>
    <property type="match status" value="1"/>
</dbReference>
<dbReference type="GO" id="GO:0006955">
    <property type="term" value="P:immune response"/>
    <property type="evidence" value="ECO:0007669"/>
    <property type="project" value="TreeGrafter"/>
</dbReference>
<keyword evidence="4" id="KW-0732">Signal</keyword>
<dbReference type="Gene3D" id="2.60.40.10">
    <property type="entry name" value="Immunoglobulins"/>
    <property type="match status" value="1"/>
</dbReference>
<feature type="chain" id="PRO_5039455645" description="Ig-like domain-containing protein" evidence="4">
    <location>
        <begin position="18"/>
        <end position="380"/>
    </location>
</feature>
<dbReference type="Pfam" id="PF00129">
    <property type="entry name" value="MHC_I"/>
    <property type="match status" value="1"/>
</dbReference>
<dbReference type="InterPro" id="IPR050208">
    <property type="entry name" value="MHC_class-I_related"/>
</dbReference>
<dbReference type="InterPro" id="IPR037055">
    <property type="entry name" value="MHC_I-like_Ag-recog_sf"/>
</dbReference>
<keyword evidence="7" id="KW-1185">Reference proteome</keyword>
<evidence type="ECO:0000256" key="1">
    <source>
        <dbReference type="ARBA" id="ARBA00023180"/>
    </source>
</evidence>
<protein>
    <recommendedName>
        <fullName evidence="5">Ig-like domain-containing protein</fullName>
    </recommendedName>
</protein>
<dbReference type="PANTHER" id="PTHR16675:SF235">
    <property type="entry name" value="SHKT DOMAIN-CONTAINING PROTEIN"/>
    <property type="match status" value="1"/>
</dbReference>
<dbReference type="InterPro" id="IPR003597">
    <property type="entry name" value="Ig_C1-set"/>
</dbReference>
<evidence type="ECO:0000313" key="7">
    <source>
        <dbReference type="Proteomes" id="UP001046870"/>
    </source>
</evidence>
<dbReference type="SUPFAM" id="SSF54452">
    <property type="entry name" value="MHC antigen-recognition domain"/>
    <property type="match status" value="1"/>
</dbReference>
<evidence type="ECO:0000313" key="6">
    <source>
        <dbReference type="EMBL" id="KAG7491319.1"/>
    </source>
</evidence>
<name>A0A9D3TJ15_MEGAT</name>
<accession>A0A9D3TJ15</accession>
<gene>
    <name evidence="6" type="ORF">MATL_G00002330</name>
</gene>
<dbReference type="InterPro" id="IPR013783">
    <property type="entry name" value="Ig-like_fold"/>
</dbReference>
<keyword evidence="3" id="KW-0472">Membrane</keyword>
<dbReference type="InterPro" id="IPR011162">
    <property type="entry name" value="MHC_I/II-like_Ag-recog"/>
</dbReference>
<dbReference type="GO" id="GO:0009897">
    <property type="term" value="C:external side of plasma membrane"/>
    <property type="evidence" value="ECO:0007669"/>
    <property type="project" value="TreeGrafter"/>
</dbReference>
<dbReference type="PANTHER" id="PTHR16675">
    <property type="entry name" value="MHC CLASS I-RELATED"/>
    <property type="match status" value="1"/>
</dbReference>
<comment type="caution">
    <text evidence="6">The sequence shown here is derived from an EMBL/GenBank/DDBJ whole genome shotgun (WGS) entry which is preliminary data.</text>
</comment>
<dbReference type="Proteomes" id="UP001046870">
    <property type="component" value="Chromosome 1"/>
</dbReference>
<evidence type="ECO:0000256" key="4">
    <source>
        <dbReference type="SAM" id="SignalP"/>
    </source>
</evidence>
<dbReference type="SUPFAM" id="SSF48726">
    <property type="entry name" value="Immunoglobulin"/>
    <property type="match status" value="1"/>
</dbReference>
<dbReference type="InterPro" id="IPR036179">
    <property type="entry name" value="Ig-like_dom_sf"/>
</dbReference>
<keyword evidence="1" id="KW-0325">Glycoprotein</keyword>
<feature type="domain" description="Ig-like" evidence="5">
    <location>
        <begin position="225"/>
        <end position="315"/>
    </location>
</feature>
<evidence type="ECO:0000256" key="3">
    <source>
        <dbReference type="SAM" id="Phobius"/>
    </source>
</evidence>
<dbReference type="OrthoDB" id="8936120at2759"/>
<dbReference type="SMART" id="SM00407">
    <property type="entry name" value="IGc1"/>
    <property type="match status" value="1"/>
</dbReference>
<feature type="transmembrane region" description="Helical" evidence="3">
    <location>
        <begin position="327"/>
        <end position="350"/>
    </location>
</feature>
<dbReference type="GO" id="GO:0005615">
    <property type="term" value="C:extracellular space"/>
    <property type="evidence" value="ECO:0007669"/>
    <property type="project" value="TreeGrafter"/>
</dbReference>
<proteinExistence type="inferred from homology"/>
<dbReference type="PRINTS" id="PR01638">
    <property type="entry name" value="MHCCLASSI"/>
</dbReference>
<organism evidence="6 7">
    <name type="scientific">Megalops atlanticus</name>
    <name type="common">Tarpon</name>
    <name type="synonym">Clupea gigantea</name>
    <dbReference type="NCBI Taxonomy" id="7932"/>
    <lineage>
        <taxon>Eukaryota</taxon>
        <taxon>Metazoa</taxon>
        <taxon>Chordata</taxon>
        <taxon>Craniata</taxon>
        <taxon>Vertebrata</taxon>
        <taxon>Euteleostomi</taxon>
        <taxon>Actinopterygii</taxon>
        <taxon>Neopterygii</taxon>
        <taxon>Teleostei</taxon>
        <taxon>Elopiformes</taxon>
        <taxon>Megalopidae</taxon>
        <taxon>Megalops</taxon>
    </lineage>
</organism>
<dbReference type="InterPro" id="IPR001039">
    <property type="entry name" value="MHC_I_a_a1/a2"/>
</dbReference>
<keyword evidence="3" id="KW-0812">Transmembrane</keyword>
<comment type="similarity">
    <text evidence="2">Belongs to the MHC class I family.</text>
</comment>
<keyword evidence="3" id="KW-1133">Transmembrane helix</keyword>
<dbReference type="InterPro" id="IPR011161">
    <property type="entry name" value="MHC_I-like_Ag-recog"/>
</dbReference>
<dbReference type="EMBL" id="JAFDVH010000001">
    <property type="protein sequence ID" value="KAG7491319.1"/>
    <property type="molecule type" value="Genomic_DNA"/>
</dbReference>
<feature type="signal peptide" evidence="4">
    <location>
        <begin position="1"/>
        <end position="17"/>
    </location>
</feature>
<dbReference type="InterPro" id="IPR007110">
    <property type="entry name" value="Ig-like_dom"/>
</dbReference>
<reference evidence="6" key="1">
    <citation type="submission" date="2021-01" db="EMBL/GenBank/DDBJ databases">
        <authorList>
            <person name="Zahm M."/>
            <person name="Roques C."/>
            <person name="Cabau C."/>
            <person name="Klopp C."/>
            <person name="Donnadieu C."/>
            <person name="Jouanno E."/>
            <person name="Lampietro C."/>
            <person name="Louis A."/>
            <person name="Herpin A."/>
            <person name="Echchiki A."/>
            <person name="Berthelot C."/>
            <person name="Parey E."/>
            <person name="Roest-Crollius H."/>
            <person name="Braasch I."/>
            <person name="Postlethwait J."/>
            <person name="Bobe J."/>
            <person name="Montfort J."/>
            <person name="Bouchez O."/>
            <person name="Begum T."/>
            <person name="Mejri S."/>
            <person name="Adams A."/>
            <person name="Chen W.-J."/>
            <person name="Guiguen Y."/>
        </authorList>
    </citation>
    <scope>NUCLEOTIDE SEQUENCE</scope>
    <source>
        <strain evidence="6">YG-15Mar2019-1</strain>
        <tissue evidence="6">Brain</tissue>
    </source>
</reference>
<dbReference type="Pfam" id="PF07654">
    <property type="entry name" value="C1-set"/>
    <property type="match status" value="1"/>
</dbReference>
<dbReference type="PROSITE" id="PS50835">
    <property type="entry name" value="IG_LIKE"/>
    <property type="match status" value="1"/>
</dbReference>
<evidence type="ECO:0000256" key="2">
    <source>
        <dbReference type="RuleBase" id="RU004439"/>
    </source>
</evidence>
<sequence>MGAKWCIFLFYLQQTNAGTLVLQVTTKAQPSRAKEQMESPAIHSMRGYFVGSKGLELPEYYEVIMVDEVPVFYYDSTMTAEVLLPDWLNFPEGRLHWNDINSIAIHNKHSMAVALQVTIQHVNQTGDFPSKVHIYQAHGRCDLHPDGTIQSFVTHAYNGKDFLSFDVETKTWTAATPQAVYYKRKRESAARSERTAEFYKHQCVERMKIFLKNAPALLVDNHRAPEVSLLEKRGSTSSDVTVTCHVTGFYPPTAQVEWLGAGVRPLVEGVNSGEVLPNGDGTFQLRKTLTISAAAQNTQSYRCLVLHSSVPSNITRHWVPNKDPPTAVIGGIITVVTCLFVLLGLAIYCYKRRTGCQCTGSTYEAAATRTEDNGETDATT</sequence>